<dbReference type="RefSeq" id="XP_012652333.1">
    <property type="nucleotide sequence ID" value="XM_012796879.1"/>
</dbReference>
<proteinExistence type="predicted"/>
<name>W7X6U3_TETTS</name>
<protein>
    <submittedName>
        <fullName evidence="2">Uncharacterized protein</fullName>
    </submittedName>
</protein>
<evidence type="ECO:0000313" key="3">
    <source>
        <dbReference type="Proteomes" id="UP000009168"/>
    </source>
</evidence>
<accession>W7X6U3</accession>
<reference evidence="3" key="1">
    <citation type="journal article" date="2006" name="PLoS Biol.">
        <title>Macronuclear genome sequence of the ciliate Tetrahymena thermophila, a model eukaryote.</title>
        <authorList>
            <person name="Eisen J.A."/>
            <person name="Coyne R.S."/>
            <person name="Wu M."/>
            <person name="Wu D."/>
            <person name="Thiagarajan M."/>
            <person name="Wortman J.R."/>
            <person name="Badger J.H."/>
            <person name="Ren Q."/>
            <person name="Amedeo P."/>
            <person name="Jones K.M."/>
            <person name="Tallon L.J."/>
            <person name="Delcher A.L."/>
            <person name="Salzberg S.L."/>
            <person name="Silva J.C."/>
            <person name="Haas B.J."/>
            <person name="Majoros W.H."/>
            <person name="Farzad M."/>
            <person name="Carlton J.M."/>
            <person name="Smith R.K. Jr."/>
            <person name="Garg J."/>
            <person name="Pearlman R.E."/>
            <person name="Karrer K.M."/>
            <person name="Sun L."/>
            <person name="Manning G."/>
            <person name="Elde N.C."/>
            <person name="Turkewitz A.P."/>
            <person name="Asai D.J."/>
            <person name="Wilkes D.E."/>
            <person name="Wang Y."/>
            <person name="Cai H."/>
            <person name="Collins K."/>
            <person name="Stewart B.A."/>
            <person name="Lee S.R."/>
            <person name="Wilamowska K."/>
            <person name="Weinberg Z."/>
            <person name="Ruzzo W.L."/>
            <person name="Wloga D."/>
            <person name="Gaertig J."/>
            <person name="Frankel J."/>
            <person name="Tsao C.-C."/>
            <person name="Gorovsky M.A."/>
            <person name="Keeling P.J."/>
            <person name="Waller R.F."/>
            <person name="Patron N.J."/>
            <person name="Cherry J.M."/>
            <person name="Stover N.A."/>
            <person name="Krieger C.J."/>
            <person name="del Toro C."/>
            <person name="Ryder H.F."/>
            <person name="Williamson S.C."/>
            <person name="Barbeau R.A."/>
            <person name="Hamilton E.P."/>
            <person name="Orias E."/>
        </authorList>
    </citation>
    <scope>NUCLEOTIDE SEQUENCE [LARGE SCALE GENOMIC DNA]</scope>
    <source>
        <strain evidence="3">SB210</strain>
    </source>
</reference>
<keyword evidence="3" id="KW-1185">Reference proteome</keyword>
<evidence type="ECO:0000313" key="2">
    <source>
        <dbReference type="EMBL" id="EWS75095.1"/>
    </source>
</evidence>
<organism evidence="2 3">
    <name type="scientific">Tetrahymena thermophila (strain SB210)</name>
    <dbReference type="NCBI Taxonomy" id="312017"/>
    <lineage>
        <taxon>Eukaryota</taxon>
        <taxon>Sar</taxon>
        <taxon>Alveolata</taxon>
        <taxon>Ciliophora</taxon>
        <taxon>Intramacronucleata</taxon>
        <taxon>Oligohymenophorea</taxon>
        <taxon>Hymenostomatida</taxon>
        <taxon>Tetrahymenina</taxon>
        <taxon>Tetrahymenidae</taxon>
        <taxon>Tetrahymena</taxon>
    </lineage>
</organism>
<dbReference type="EMBL" id="GG662740">
    <property type="protein sequence ID" value="EWS75095.1"/>
    <property type="molecule type" value="Genomic_DNA"/>
</dbReference>
<feature type="compositionally biased region" description="Basic and acidic residues" evidence="1">
    <location>
        <begin position="66"/>
        <end position="77"/>
    </location>
</feature>
<dbReference type="GeneID" id="24438265"/>
<dbReference type="Proteomes" id="UP000009168">
    <property type="component" value="Unassembled WGS sequence"/>
</dbReference>
<dbReference type="AlphaFoldDB" id="W7X6U3"/>
<dbReference type="KEGG" id="tet:TTHERM_000297069"/>
<feature type="region of interest" description="Disordered" evidence="1">
    <location>
        <begin position="54"/>
        <end position="77"/>
    </location>
</feature>
<evidence type="ECO:0000256" key="1">
    <source>
        <dbReference type="SAM" id="MobiDB-lite"/>
    </source>
</evidence>
<dbReference type="InParanoid" id="W7X6U3"/>
<sequence>MNYKNQFNRKDLIKRFRQQLNKFFHQKIQKLKTNQILNGLYSLILMKYQLMDNSDESQQNEQQQTKNDELVEDQFFK</sequence>
<gene>
    <name evidence="2" type="ORF">TTHERM_000297069</name>
</gene>